<name>A0A9P1NC59_9PELO</name>
<proteinExistence type="predicted"/>
<keyword evidence="2" id="KW-1133">Transmembrane helix</keyword>
<feature type="compositionally biased region" description="Basic and acidic residues" evidence="1">
    <location>
        <begin position="760"/>
        <end position="782"/>
    </location>
</feature>
<feature type="compositionally biased region" description="Low complexity" evidence="1">
    <location>
        <begin position="788"/>
        <end position="805"/>
    </location>
</feature>
<dbReference type="Proteomes" id="UP001152747">
    <property type="component" value="Unassembled WGS sequence"/>
</dbReference>
<keyword evidence="2" id="KW-0812">Transmembrane</keyword>
<evidence type="ECO:0000256" key="3">
    <source>
        <dbReference type="SAM" id="SignalP"/>
    </source>
</evidence>
<feature type="region of interest" description="Disordered" evidence="1">
    <location>
        <begin position="757"/>
        <end position="823"/>
    </location>
</feature>
<feature type="transmembrane region" description="Helical" evidence="2">
    <location>
        <begin position="484"/>
        <end position="510"/>
    </location>
</feature>
<dbReference type="AlphaFoldDB" id="A0A9P1NC59"/>
<feature type="signal peptide" evidence="3">
    <location>
        <begin position="1"/>
        <end position="16"/>
    </location>
</feature>
<feature type="transmembrane region" description="Helical" evidence="2">
    <location>
        <begin position="547"/>
        <end position="566"/>
    </location>
</feature>
<evidence type="ECO:0000256" key="2">
    <source>
        <dbReference type="SAM" id="Phobius"/>
    </source>
</evidence>
<feature type="transmembrane region" description="Helical" evidence="2">
    <location>
        <begin position="517"/>
        <end position="535"/>
    </location>
</feature>
<gene>
    <name evidence="4" type="ORF">CAMP_LOCUS18245</name>
</gene>
<feature type="chain" id="PRO_5040501239" evidence="3">
    <location>
        <begin position="17"/>
        <end position="823"/>
    </location>
</feature>
<accession>A0A9P1NC59</accession>
<evidence type="ECO:0000313" key="5">
    <source>
        <dbReference type="Proteomes" id="UP001152747"/>
    </source>
</evidence>
<keyword evidence="2" id="KW-0472">Membrane</keyword>
<comment type="caution">
    <text evidence="4">The sequence shown here is derived from an EMBL/GenBank/DDBJ whole genome shotgun (WGS) entry which is preliminary data.</text>
</comment>
<protein>
    <submittedName>
        <fullName evidence="4">Uncharacterized protein</fullName>
    </submittedName>
</protein>
<feature type="transmembrane region" description="Helical" evidence="2">
    <location>
        <begin position="573"/>
        <end position="595"/>
    </location>
</feature>
<keyword evidence="5" id="KW-1185">Reference proteome</keyword>
<dbReference type="EMBL" id="CANHGI010000006">
    <property type="protein sequence ID" value="CAI5455608.1"/>
    <property type="molecule type" value="Genomic_DNA"/>
</dbReference>
<evidence type="ECO:0000313" key="4">
    <source>
        <dbReference type="EMBL" id="CAI5455608.1"/>
    </source>
</evidence>
<organism evidence="4 5">
    <name type="scientific">Caenorhabditis angaria</name>
    <dbReference type="NCBI Taxonomy" id="860376"/>
    <lineage>
        <taxon>Eukaryota</taxon>
        <taxon>Metazoa</taxon>
        <taxon>Ecdysozoa</taxon>
        <taxon>Nematoda</taxon>
        <taxon>Chromadorea</taxon>
        <taxon>Rhabditida</taxon>
        <taxon>Rhabditina</taxon>
        <taxon>Rhabditomorpha</taxon>
        <taxon>Rhabditoidea</taxon>
        <taxon>Rhabditidae</taxon>
        <taxon>Peloderinae</taxon>
        <taxon>Caenorhabditis</taxon>
    </lineage>
</organism>
<sequence>MFSSIFLLQFLSLCYSLKLDVLRIIENNLDTNANACESIYDFSYIKLANNETMLNSIQKNYDDQIFDLISDNFTEHYNYTVPIGIKYISQFLKDSSLNESVLALADDFENFCLKNSSELYIMLRQLGKVYNHYLFENLLLDTNCTRASINLKDQLLVGLIYRMERLLDKAKVHFHNVAAYYWIIENEGKFEETLKLFKYFQQELRKMFTTTKWIKNSESSRSFSEISRLLKLRNPKEYAFNSIPKLIKLDQDYEKCLKEYNIPSMQFLCLNDVDIEEAENLKNIETYTNFPVVTVANPFLTLFDGNSPPGFIFGTLGFEIAKEIGKVMVMDAENRIFLPYFSEVAKNCTLKQLNKTAIVYEQNITSVSTDTLHPIVFAITFSYEQLRKTHKSDLHKHPEESVFELTNSELFFYGVNVMLNNLYKLPEQEHVKQVVLNAAAAQISSIKNTFNCSRKSIFGKSKSICWILKTKLEKMDDPKNIQDLGWKIMIFTIIMIWDFLWSIILLLEIFNFSLETIPMLIVPLLFLLISMGMSFHNNNSDGMKLMWAYKLFSLLGAALTNIFLVLNHNKFGLLLVVCSGILMMLMLFSFVYFSLTSFKKNRKMFSQNRKPSIQKVDIANNKKDVQAEQKSLHSPDQQRHVHFPKDPITRVLEFIDLSNYLYVGRNIECLAQPVDQMSSSKNGRYKKKNNKRKHIEGMKHVSGWDSDYVEMRDYEGQSTSKKSRILEPITEEISVHVEDECAENKLFATSGEYSTLETSTSDRVEQNFQRENDDEKRDDESYYRVYYSNDSTDSEATNSSSSQSENNRRNKLLRNRRLGNLSV</sequence>
<reference evidence="4" key="1">
    <citation type="submission" date="2022-11" db="EMBL/GenBank/DDBJ databases">
        <authorList>
            <person name="Kikuchi T."/>
        </authorList>
    </citation>
    <scope>NUCLEOTIDE SEQUENCE</scope>
    <source>
        <strain evidence="4">PS1010</strain>
    </source>
</reference>
<keyword evidence="3" id="KW-0732">Signal</keyword>
<evidence type="ECO:0000256" key="1">
    <source>
        <dbReference type="SAM" id="MobiDB-lite"/>
    </source>
</evidence>